<keyword evidence="2" id="KW-0732">Signal</keyword>
<evidence type="ECO:0000313" key="4">
    <source>
        <dbReference type="Proteomes" id="UP000234254"/>
    </source>
</evidence>
<keyword evidence="1" id="KW-0812">Transmembrane</keyword>
<feature type="chain" id="PRO_5014173767" description="LITAF domain-containing protein" evidence="2">
    <location>
        <begin position="22"/>
        <end position="113"/>
    </location>
</feature>
<dbReference type="EMBL" id="MSFM01000003">
    <property type="protein sequence ID" value="PKY06884.1"/>
    <property type="molecule type" value="Genomic_DNA"/>
</dbReference>
<proteinExistence type="predicted"/>
<keyword evidence="1" id="KW-1133">Transmembrane helix</keyword>
<keyword evidence="4" id="KW-1185">Reference proteome</keyword>
<evidence type="ECO:0008006" key="5">
    <source>
        <dbReference type="Google" id="ProtNLM"/>
    </source>
</evidence>
<keyword evidence="1" id="KW-0472">Membrane</keyword>
<dbReference type="RefSeq" id="XP_024695478.1">
    <property type="nucleotide sequence ID" value="XM_024836869.1"/>
</dbReference>
<feature type="transmembrane region" description="Helical" evidence="1">
    <location>
        <begin position="50"/>
        <end position="72"/>
    </location>
</feature>
<accession>A0A2I1DAJ1</accession>
<name>A0A2I1DAJ1_ASPC2</name>
<dbReference type="VEuPathDB" id="FungiDB:P168DRAFT_288781"/>
<reference evidence="3" key="1">
    <citation type="submission" date="2016-12" db="EMBL/GenBank/DDBJ databases">
        <title>The genomes of Aspergillus section Nigri reveals drivers in fungal speciation.</title>
        <authorList>
            <consortium name="DOE Joint Genome Institute"/>
            <person name="Vesth T.C."/>
            <person name="Nybo J."/>
            <person name="Theobald S."/>
            <person name="Brandl J."/>
            <person name="Frisvad J.C."/>
            <person name="Nielsen K.F."/>
            <person name="Lyhne E.K."/>
            <person name="Kogle M.E."/>
            <person name="Kuo A."/>
            <person name="Riley R."/>
            <person name="Clum A."/>
            <person name="Nolan M."/>
            <person name="Lipzen A."/>
            <person name="Salamov A."/>
            <person name="Henrissat B."/>
            <person name="Wiebenga A."/>
            <person name="De vries R.P."/>
            <person name="Grigoriev I.V."/>
            <person name="Mortensen U.H."/>
            <person name="Andersen M.R."/>
            <person name="Baker S.E."/>
        </authorList>
    </citation>
    <scope>NUCLEOTIDE SEQUENCE</scope>
    <source>
        <strain evidence="3">IBT 28561</strain>
    </source>
</reference>
<dbReference type="AlphaFoldDB" id="A0A2I1DAJ1"/>
<gene>
    <name evidence="3" type="ORF">P168DRAFT_288781</name>
</gene>
<feature type="signal peptide" evidence="2">
    <location>
        <begin position="1"/>
        <end position="21"/>
    </location>
</feature>
<evidence type="ECO:0000256" key="2">
    <source>
        <dbReference type="SAM" id="SignalP"/>
    </source>
</evidence>
<evidence type="ECO:0000313" key="3">
    <source>
        <dbReference type="EMBL" id="PKY06884.1"/>
    </source>
</evidence>
<evidence type="ECO:0000256" key="1">
    <source>
        <dbReference type="SAM" id="Phobius"/>
    </source>
</evidence>
<comment type="caution">
    <text evidence="3">The sequence shown here is derived from an EMBL/GenBank/DDBJ whole genome shotgun (WGS) entry which is preliminary data.</text>
</comment>
<dbReference type="GeneID" id="36544393"/>
<protein>
    <recommendedName>
        <fullName evidence="5">LITAF domain-containing protein</fullName>
    </recommendedName>
</protein>
<feature type="transmembrane region" description="Helical" evidence="1">
    <location>
        <begin position="92"/>
        <end position="112"/>
    </location>
</feature>
<dbReference type="Proteomes" id="UP000234254">
    <property type="component" value="Unassembled WGS sequence"/>
</dbReference>
<sequence>MTILRWVLMSLLGCCPLELQSCDIYTYREQCITCGYKTSYIINECSATKIMVIGILSLPGVGFFGARLSFFFPPQSHPPSFCAKKGRERYGISWLCFMICLGFIMSSVSAAVI</sequence>
<organism evidence="3 4">
    <name type="scientific">Aspergillus campestris (strain IBT 28561)</name>
    <dbReference type="NCBI Taxonomy" id="1392248"/>
    <lineage>
        <taxon>Eukaryota</taxon>
        <taxon>Fungi</taxon>
        <taxon>Dikarya</taxon>
        <taxon>Ascomycota</taxon>
        <taxon>Pezizomycotina</taxon>
        <taxon>Eurotiomycetes</taxon>
        <taxon>Eurotiomycetidae</taxon>
        <taxon>Eurotiales</taxon>
        <taxon>Aspergillaceae</taxon>
        <taxon>Aspergillus</taxon>
        <taxon>Aspergillus subgen. Circumdati</taxon>
    </lineage>
</organism>